<keyword evidence="2" id="KW-1185">Reference proteome</keyword>
<accession>A0ABT1ADA2</accession>
<name>A0ABT1ADA2_9PSEU</name>
<evidence type="ECO:0000313" key="2">
    <source>
        <dbReference type="Proteomes" id="UP001165283"/>
    </source>
</evidence>
<gene>
    <name evidence="1" type="ORF">KDL28_38430</name>
</gene>
<proteinExistence type="predicted"/>
<evidence type="ECO:0000313" key="1">
    <source>
        <dbReference type="EMBL" id="MCO1660941.1"/>
    </source>
</evidence>
<sequence>MSASGPLPDAVQEREALAERVSATVLAFPGVAGPHGGRYNDIATFRPGGRLIGVRIGEGDEPVEVGVVLGLDRPIPDVVADLRDAVSRLCGGAAVDITVGDLAVDPAVEGAATDGGGAAAEGAAAVGVDPGRMVR</sequence>
<protein>
    <recommendedName>
        <fullName evidence="3">Alkaline shock family protein YloU</fullName>
    </recommendedName>
</protein>
<dbReference type="Proteomes" id="UP001165283">
    <property type="component" value="Unassembled WGS sequence"/>
</dbReference>
<dbReference type="EMBL" id="JAGSOV010000099">
    <property type="protein sequence ID" value="MCO1660941.1"/>
    <property type="molecule type" value="Genomic_DNA"/>
</dbReference>
<reference evidence="1" key="1">
    <citation type="submission" date="2021-04" db="EMBL/GenBank/DDBJ databases">
        <title>Pseudonocardia sp. nov., isolated from sandy soil of mangrove forest.</title>
        <authorList>
            <person name="Zan Z."/>
            <person name="Huang R."/>
            <person name="Liu W."/>
        </authorList>
    </citation>
    <scope>NUCLEOTIDE SEQUENCE</scope>
    <source>
        <strain evidence="1">S2-4</strain>
    </source>
</reference>
<evidence type="ECO:0008006" key="3">
    <source>
        <dbReference type="Google" id="ProtNLM"/>
    </source>
</evidence>
<comment type="caution">
    <text evidence="1">The sequence shown here is derived from an EMBL/GenBank/DDBJ whole genome shotgun (WGS) entry which is preliminary data.</text>
</comment>
<dbReference type="RefSeq" id="WP_252446470.1">
    <property type="nucleotide sequence ID" value="NZ_JAGSOV010000099.1"/>
</dbReference>
<organism evidence="1 2">
    <name type="scientific">Pseudonocardia humida</name>
    <dbReference type="NCBI Taxonomy" id="2800819"/>
    <lineage>
        <taxon>Bacteria</taxon>
        <taxon>Bacillati</taxon>
        <taxon>Actinomycetota</taxon>
        <taxon>Actinomycetes</taxon>
        <taxon>Pseudonocardiales</taxon>
        <taxon>Pseudonocardiaceae</taxon>
        <taxon>Pseudonocardia</taxon>
    </lineage>
</organism>